<evidence type="ECO:0000313" key="2">
    <source>
        <dbReference type="EMBL" id="BAB97484.1"/>
    </source>
</evidence>
<name>Q8NU56_CORGL</name>
<dbReference type="GO" id="GO:0033961">
    <property type="term" value="F:cis-stilbene-oxide hydrolase activity"/>
    <property type="evidence" value="ECO:0007669"/>
    <property type="project" value="UniProtKB-EC"/>
</dbReference>
<gene>
    <name evidence="2" type="ordered locus">Cgl0091</name>
</gene>
<dbReference type="PANTHER" id="PTHR43194:SF2">
    <property type="entry name" value="PEROXISOMAL MEMBRANE PROTEIN LPX1"/>
    <property type="match status" value="1"/>
</dbReference>
<dbReference type="AlphaFoldDB" id="Q8NU56"/>
<dbReference type="OrthoDB" id="9780765at2"/>
<dbReference type="PANTHER" id="PTHR43194">
    <property type="entry name" value="HYDROLASE ALPHA/BETA FOLD FAMILY"/>
    <property type="match status" value="1"/>
</dbReference>
<dbReference type="KEGG" id="cgl:Cgl0091"/>
<keyword evidence="2" id="KW-0012">Acyltransferase</keyword>
<keyword evidence="2" id="KW-0378">Hydrolase</keyword>
<dbReference type="eggNOG" id="COG2267">
    <property type="taxonomic scope" value="Bacteria"/>
</dbReference>
<reference evidence="3" key="1">
    <citation type="journal article" date="2003" name="Appl. Microbiol. Biotechnol.">
        <title>The Corynebacterium glutamicum genome: features and impacts on biotechnological processes.</title>
        <authorList>
            <person name="Ikeda M."/>
            <person name="Nakagawa S."/>
        </authorList>
    </citation>
    <scope>NUCLEOTIDE SEQUENCE [LARGE SCALE GENOMIC DNA]</scope>
    <source>
        <strain evidence="3">ATCC 13032 / DSM 20300 / BCRC 11384 / JCM 1318 / LMG 3730 / NCIMB 10025</strain>
    </source>
</reference>
<dbReference type="Proteomes" id="UP000000582">
    <property type="component" value="Chromosome"/>
</dbReference>
<accession>Q6M8R1</accession>
<dbReference type="InterPro" id="IPR050228">
    <property type="entry name" value="Carboxylesterase_BioH"/>
</dbReference>
<dbReference type="ESTHER" id="corgl-CGL0091">
    <property type="family name" value="6_AlphaBeta_hydrolase"/>
</dbReference>
<dbReference type="InterPro" id="IPR000073">
    <property type="entry name" value="AB_hydrolase_1"/>
</dbReference>
<accession>Q8NU56</accession>
<dbReference type="HOGENOM" id="CLU_020336_50_4_11"/>
<evidence type="ECO:0000313" key="3">
    <source>
        <dbReference type="Proteomes" id="UP000000582"/>
    </source>
</evidence>
<proteinExistence type="predicted"/>
<dbReference type="EC" id="3.3.2.9" evidence="2"/>
<organism evidence="2 3">
    <name type="scientific">Corynebacterium glutamicum (strain ATCC 13032 / DSM 20300 / JCM 1318 / BCRC 11384 / CCUG 27702 / LMG 3730 / NBRC 12168 / NCIMB 10025 / NRRL B-2784 / 534)</name>
    <dbReference type="NCBI Taxonomy" id="196627"/>
    <lineage>
        <taxon>Bacteria</taxon>
        <taxon>Bacillati</taxon>
        <taxon>Actinomycetota</taxon>
        <taxon>Actinomycetes</taxon>
        <taxon>Mycobacteriales</taxon>
        <taxon>Corynebacteriaceae</taxon>
        <taxon>Corynebacterium</taxon>
    </lineage>
</organism>
<dbReference type="InterPro" id="IPR029058">
    <property type="entry name" value="AB_hydrolase_fold"/>
</dbReference>
<dbReference type="Gene3D" id="3.40.50.1820">
    <property type="entry name" value="alpha/beta hydrolase"/>
    <property type="match status" value="1"/>
</dbReference>
<dbReference type="STRING" id="196627.cg0120"/>
<dbReference type="GO" id="GO:0016746">
    <property type="term" value="F:acyltransferase activity"/>
    <property type="evidence" value="ECO:0007669"/>
    <property type="project" value="UniProtKB-KW"/>
</dbReference>
<dbReference type="Pfam" id="PF12697">
    <property type="entry name" value="Abhydrolase_6"/>
    <property type="match status" value="1"/>
</dbReference>
<dbReference type="PATRIC" id="fig|196627.13.peg.92"/>
<evidence type="ECO:0000259" key="1">
    <source>
        <dbReference type="Pfam" id="PF12697"/>
    </source>
</evidence>
<dbReference type="BioCyc" id="CORYNE:G18NG-9640-MONOMER"/>
<protein>
    <submittedName>
        <fullName evidence="2">Predicted hydrolases or acyltransferases (Alpha/beta hydrolase superfamily)</fullName>
        <ecNumber evidence="2">3.3.2.9</ecNumber>
    </submittedName>
</protein>
<dbReference type="SUPFAM" id="SSF53474">
    <property type="entry name" value="alpha/beta-Hydrolases"/>
    <property type="match status" value="1"/>
</dbReference>
<sequence>MFLTLSGADMSALIKGSGPHHVVVLNGWFGHAAGWGAFADYLDLGNYTWHFWDYRGYGNRKDDAGEFTLEEISADIVAYIDSIEAEKVSILGHSMGGVFMQKVLADSATPIASLVGISAVAAAGTPFDEDSRKLFTSAGHNPDSRRAIIDFTSGSRQPAAWLDDLTDSTVQNSTPEAVEKYFFAWADCNFAADLGTQDLPVYILTGDLDPAVTKTAVESAFGPIYQNLTVEELHDVGHYAIFEHPLGLAARVLRFLDAV</sequence>
<keyword evidence="2" id="KW-0808">Transferase</keyword>
<feature type="domain" description="AB hydrolase-1" evidence="1">
    <location>
        <begin position="22"/>
        <end position="250"/>
    </location>
</feature>
<dbReference type="EMBL" id="BA000036">
    <property type="protein sequence ID" value="BAB97484.1"/>
    <property type="molecule type" value="Genomic_DNA"/>
</dbReference>
<dbReference type="KEGG" id="cgb:cg0120"/>
<keyword evidence="3" id="KW-1185">Reference proteome</keyword>